<dbReference type="InterPro" id="IPR018253">
    <property type="entry name" value="DnaJ_domain_CS"/>
</dbReference>
<evidence type="ECO:0000259" key="4">
    <source>
        <dbReference type="PROSITE" id="PS50076"/>
    </source>
</evidence>
<dbReference type="SUPFAM" id="SSF49493">
    <property type="entry name" value="HSP40/DnaJ peptide-binding domain"/>
    <property type="match status" value="2"/>
</dbReference>
<organism evidence="5 6">
    <name type="scientific">Georgenia yuyongxinii</name>
    <dbReference type="NCBI Taxonomy" id="2589797"/>
    <lineage>
        <taxon>Bacteria</taxon>
        <taxon>Bacillati</taxon>
        <taxon>Actinomycetota</taxon>
        <taxon>Actinomycetes</taxon>
        <taxon>Micrococcales</taxon>
        <taxon>Bogoriellaceae</taxon>
        <taxon>Georgenia</taxon>
    </lineage>
</organism>
<dbReference type="SUPFAM" id="SSF46565">
    <property type="entry name" value="Chaperone J-domain"/>
    <property type="match status" value="1"/>
</dbReference>
<name>A0A552WWS5_9MICO</name>
<dbReference type="GO" id="GO:0051082">
    <property type="term" value="F:unfolded protein binding"/>
    <property type="evidence" value="ECO:0007669"/>
    <property type="project" value="InterPro"/>
</dbReference>
<dbReference type="Proteomes" id="UP000318693">
    <property type="component" value="Unassembled WGS sequence"/>
</dbReference>
<dbReference type="SMART" id="SM00271">
    <property type="entry name" value="DnaJ"/>
    <property type="match status" value="1"/>
</dbReference>
<keyword evidence="6" id="KW-1185">Reference proteome</keyword>
<dbReference type="PRINTS" id="PR00625">
    <property type="entry name" value="JDOMAIN"/>
</dbReference>
<reference evidence="5 6" key="1">
    <citation type="submission" date="2019-07" db="EMBL/GenBank/DDBJ databases">
        <title>Georgenia wutianyii sp. nov. and Georgenia *** sp. nov. isolated from plateau pika (Ochotona curzoniae) in the Qinghai-Tibet plateau of China.</title>
        <authorList>
            <person name="Tian Z."/>
        </authorList>
    </citation>
    <scope>NUCLEOTIDE SEQUENCE [LARGE SCALE GENOMIC DNA]</scope>
    <source>
        <strain evidence="5 6">Z446</strain>
    </source>
</reference>
<dbReference type="PANTHER" id="PTHR43096">
    <property type="entry name" value="DNAJ HOMOLOG 1, MITOCHONDRIAL-RELATED"/>
    <property type="match status" value="1"/>
</dbReference>
<dbReference type="InterPro" id="IPR002939">
    <property type="entry name" value="DnaJ_C"/>
</dbReference>
<dbReference type="AlphaFoldDB" id="A0A552WWS5"/>
<proteinExistence type="predicted"/>
<dbReference type="EMBL" id="VJXR01000005">
    <property type="protein sequence ID" value="TRW47039.1"/>
    <property type="molecule type" value="Genomic_DNA"/>
</dbReference>
<feature type="domain" description="J" evidence="4">
    <location>
        <begin position="10"/>
        <end position="75"/>
    </location>
</feature>
<dbReference type="RefSeq" id="WP_143417128.1">
    <property type="nucleotide sequence ID" value="NZ_VJXR01000005.1"/>
</dbReference>
<keyword evidence="1" id="KW-0235">DNA replication</keyword>
<dbReference type="Pfam" id="PF01556">
    <property type="entry name" value="DnaJ_C"/>
    <property type="match status" value="1"/>
</dbReference>
<dbReference type="CDD" id="cd06257">
    <property type="entry name" value="DnaJ"/>
    <property type="match status" value="1"/>
</dbReference>
<dbReference type="Gene3D" id="2.60.260.20">
    <property type="entry name" value="Urease metallochaperone UreE, N-terminal domain"/>
    <property type="match status" value="2"/>
</dbReference>
<dbReference type="Gene3D" id="1.10.287.110">
    <property type="entry name" value="DnaJ domain"/>
    <property type="match status" value="1"/>
</dbReference>
<evidence type="ECO:0000256" key="1">
    <source>
        <dbReference type="ARBA" id="ARBA00022705"/>
    </source>
</evidence>
<keyword evidence="2" id="KW-0346">Stress response</keyword>
<accession>A0A552WWS5</accession>
<dbReference type="PROSITE" id="PS50076">
    <property type="entry name" value="DNAJ_2"/>
    <property type="match status" value="1"/>
</dbReference>
<dbReference type="InterPro" id="IPR001623">
    <property type="entry name" value="DnaJ_domain"/>
</dbReference>
<evidence type="ECO:0000256" key="3">
    <source>
        <dbReference type="ARBA" id="ARBA00023186"/>
    </source>
</evidence>
<dbReference type="InterPro" id="IPR008971">
    <property type="entry name" value="HSP40/DnaJ_pept-bd"/>
</dbReference>
<evidence type="ECO:0000313" key="5">
    <source>
        <dbReference type="EMBL" id="TRW47039.1"/>
    </source>
</evidence>
<dbReference type="FunFam" id="2.60.260.20:FF:000013">
    <property type="entry name" value="DnaJ subfamily B member 11"/>
    <property type="match status" value="1"/>
</dbReference>
<keyword evidence="3" id="KW-0143">Chaperone</keyword>
<dbReference type="PANTHER" id="PTHR43096:SF54">
    <property type="entry name" value="CHAPERONE PROTEIN DNAJ 1"/>
    <property type="match status" value="1"/>
</dbReference>
<dbReference type="InterPro" id="IPR036869">
    <property type="entry name" value="J_dom_sf"/>
</dbReference>
<dbReference type="PROSITE" id="PS00636">
    <property type="entry name" value="DNAJ_1"/>
    <property type="match status" value="1"/>
</dbReference>
<protein>
    <submittedName>
        <fullName evidence="5">J domain-containing protein</fullName>
    </submittedName>
</protein>
<dbReference type="GO" id="GO:0042026">
    <property type="term" value="P:protein refolding"/>
    <property type="evidence" value="ECO:0007669"/>
    <property type="project" value="TreeGrafter"/>
</dbReference>
<dbReference type="CDD" id="cd10747">
    <property type="entry name" value="DnaJ_C"/>
    <property type="match status" value="1"/>
</dbReference>
<evidence type="ECO:0000313" key="6">
    <source>
        <dbReference type="Proteomes" id="UP000318693"/>
    </source>
</evidence>
<dbReference type="Pfam" id="PF00226">
    <property type="entry name" value="DnaJ"/>
    <property type="match status" value="1"/>
</dbReference>
<evidence type="ECO:0000256" key="2">
    <source>
        <dbReference type="ARBA" id="ARBA00023016"/>
    </source>
</evidence>
<comment type="caution">
    <text evidence="5">The sequence shown here is derived from an EMBL/GenBank/DDBJ whole genome shotgun (WGS) entry which is preliminary data.</text>
</comment>
<dbReference type="GO" id="GO:0006260">
    <property type="term" value="P:DNA replication"/>
    <property type="evidence" value="ECO:0007669"/>
    <property type="project" value="UniProtKB-KW"/>
</dbReference>
<dbReference type="GO" id="GO:0005737">
    <property type="term" value="C:cytoplasm"/>
    <property type="evidence" value="ECO:0007669"/>
    <property type="project" value="TreeGrafter"/>
</dbReference>
<sequence length="336" mass="34635">MTGQDWLEKDFYATLGVAKDADADTIKKTYRKLARKYHPDHNPGDTKSEERFKSVGEAYAVLSDPEQRKQYDALRAMAGGGARFSAGSGGAGGAGFEDLFGGMFGQGAGAPGGTRVRYSGGPTSTGTGTGTGGFEDILSGMFGGGGFGSRRRAQRGGDITATTKLPFRQAVTGATVQLTVDGRTMTTRIPPGVHDGQKIRLRGKGQPGAGGGEPGDLIVAVQVEPHPVFSLDGKHLRITVPITFDEAALGATIDVPTLDGRTVKVKVPAGTPSGRTLRVRSKGLDIPSAPDGDLLVTVNVVVPSRLSSAAKAAVKAFAEANDGVNPRSGLAEAAAK</sequence>
<gene>
    <name evidence="5" type="ORF">FJ693_03435</name>
</gene>